<keyword evidence="4" id="KW-1185">Reference proteome</keyword>
<accession>A0ABX0G538</accession>
<evidence type="ECO:0000313" key="4">
    <source>
        <dbReference type="Proteomes" id="UP001515660"/>
    </source>
</evidence>
<dbReference type="InterPro" id="IPR045063">
    <property type="entry name" value="Dynamin_N"/>
</dbReference>
<dbReference type="RefSeq" id="WP_166401934.1">
    <property type="nucleotide sequence ID" value="NZ_JAANHS010000002.1"/>
</dbReference>
<evidence type="ECO:0000313" key="3">
    <source>
        <dbReference type="EMBL" id="NHB75916.1"/>
    </source>
</evidence>
<dbReference type="SUPFAM" id="SSF52540">
    <property type="entry name" value="P-loop containing nucleoside triphosphate hydrolases"/>
    <property type="match status" value="1"/>
</dbReference>
<evidence type="ECO:0000259" key="2">
    <source>
        <dbReference type="Pfam" id="PF00350"/>
    </source>
</evidence>
<dbReference type="Pfam" id="PF00350">
    <property type="entry name" value="Dynamin_N"/>
    <property type="match status" value="1"/>
</dbReference>
<organism evidence="3 4">
    <name type="scientific">Rhodobacter calidifons</name>
    <dbReference type="NCBI Taxonomy" id="2715277"/>
    <lineage>
        <taxon>Bacteria</taxon>
        <taxon>Pseudomonadati</taxon>
        <taxon>Pseudomonadota</taxon>
        <taxon>Alphaproteobacteria</taxon>
        <taxon>Rhodobacterales</taxon>
        <taxon>Rhodobacter group</taxon>
        <taxon>Rhodobacter</taxon>
    </lineage>
</organism>
<proteinExistence type="predicted"/>
<evidence type="ECO:0000256" key="1">
    <source>
        <dbReference type="SAM" id="MobiDB-lite"/>
    </source>
</evidence>
<dbReference type="Proteomes" id="UP001515660">
    <property type="component" value="Unassembled WGS sequence"/>
</dbReference>
<dbReference type="Gene3D" id="3.40.50.300">
    <property type="entry name" value="P-loop containing nucleotide triphosphate hydrolases"/>
    <property type="match status" value="1"/>
</dbReference>
<sequence>MPLTRKPRIAIMGEFSSGKSTLCNVLMGARPLLEKVTATQLPPVWLSYGPEDAYTMGLDGHAYDLDLAELEDVSLETTEHVRIFMKSDILRYCDLIDMPGISDPSMSSEVWERMAHLADGVLWCTHATQAWRQSESGVWSTFPKEMRDNSLLLVTRFDKIVGETDRAKVIKRVRQETEGLFADVFPVSLLQAMRAGDDEATWIDSGADAFTKALFEVVHRIVDEGHPEPGDEGKPAITPDPADETEVGQSLIARTFERLTAIRNTPVIRIQPRRVEAKTERLLRTERPTADSRPVLVTFADDIVGTGDMPSLGRLKTS</sequence>
<name>A0ABX0G538_9RHOB</name>
<reference evidence="3 4" key="1">
    <citation type="journal article" date="2022" name="Microorganisms">
        <title>Genome Sequence and Characterization of a Xanthorhodopsin-Containing, Aerobic Anoxygenic Phototrophic Rhodobacter Species, Isolated from Mesophilic Conditions at Yellowstone National Park.</title>
        <authorList>
            <person name="Kyndt J.A."/>
            <person name="Robertson S."/>
            <person name="Shoffstall I.B."/>
            <person name="Ramaley R.F."/>
            <person name="Meyer T.E."/>
        </authorList>
    </citation>
    <scope>NUCLEOTIDE SEQUENCE [LARGE SCALE GENOMIC DNA]</scope>
    <source>
        <strain evidence="3 4">M37P</strain>
    </source>
</reference>
<dbReference type="InterPro" id="IPR027417">
    <property type="entry name" value="P-loop_NTPase"/>
</dbReference>
<feature type="domain" description="Dynamin N-terminal" evidence="2">
    <location>
        <begin position="9"/>
        <end position="136"/>
    </location>
</feature>
<gene>
    <name evidence="3" type="ORF">G8O29_04060</name>
</gene>
<dbReference type="EMBL" id="JAANHS010000002">
    <property type="protein sequence ID" value="NHB75916.1"/>
    <property type="molecule type" value="Genomic_DNA"/>
</dbReference>
<feature type="region of interest" description="Disordered" evidence="1">
    <location>
        <begin position="224"/>
        <end position="243"/>
    </location>
</feature>
<comment type="caution">
    <text evidence="3">The sequence shown here is derived from an EMBL/GenBank/DDBJ whole genome shotgun (WGS) entry which is preliminary data.</text>
</comment>
<protein>
    <recommendedName>
        <fullName evidence="2">Dynamin N-terminal domain-containing protein</fullName>
    </recommendedName>
</protein>
<feature type="compositionally biased region" description="Basic and acidic residues" evidence="1">
    <location>
        <begin position="224"/>
        <end position="234"/>
    </location>
</feature>